<proteinExistence type="predicted"/>
<comment type="caution">
    <text evidence="1">The sequence shown here is derived from an EMBL/GenBank/DDBJ whole genome shotgun (WGS) entry which is preliminary data.</text>
</comment>
<protein>
    <submittedName>
        <fullName evidence="1">DUF488 family protein</fullName>
    </submittedName>
</protein>
<dbReference type="PANTHER" id="PTHR39337">
    <property type="entry name" value="BLR5642 PROTEIN"/>
    <property type="match status" value="1"/>
</dbReference>
<dbReference type="RefSeq" id="WP_379695349.1">
    <property type="nucleotide sequence ID" value="NZ_JBHSXH010000014.1"/>
</dbReference>
<evidence type="ECO:0000313" key="1">
    <source>
        <dbReference type="EMBL" id="MFC6825276.1"/>
    </source>
</evidence>
<accession>A0ABD5U070</accession>
<dbReference type="AlphaFoldDB" id="A0ABD5U070"/>
<sequence length="94" mass="10738">MGERVVQAYADYALTDEFQTALNELVTLADDEVPVIVCAEAVYWRCHRRIVANWLLTRGCEVVNIFETDRADEHELTRFAKVSDGRVTYPADES</sequence>
<dbReference type="InterPro" id="IPR007438">
    <property type="entry name" value="DUF488"/>
</dbReference>
<keyword evidence="2" id="KW-1185">Reference proteome</keyword>
<dbReference type="Proteomes" id="UP001596408">
    <property type="component" value="Unassembled WGS sequence"/>
</dbReference>
<organism evidence="1 2">
    <name type="scientific">Halopelagius fulvigenes</name>
    <dbReference type="NCBI Taxonomy" id="1198324"/>
    <lineage>
        <taxon>Archaea</taxon>
        <taxon>Methanobacteriati</taxon>
        <taxon>Methanobacteriota</taxon>
        <taxon>Stenosarchaea group</taxon>
        <taxon>Halobacteria</taxon>
        <taxon>Halobacteriales</taxon>
        <taxon>Haloferacaceae</taxon>
    </lineage>
</organism>
<dbReference type="Pfam" id="PF04343">
    <property type="entry name" value="DUF488"/>
    <property type="match status" value="1"/>
</dbReference>
<name>A0ABD5U070_9EURY</name>
<dbReference type="EMBL" id="JBHSXH010000014">
    <property type="protein sequence ID" value="MFC6825276.1"/>
    <property type="molecule type" value="Genomic_DNA"/>
</dbReference>
<evidence type="ECO:0000313" key="2">
    <source>
        <dbReference type="Proteomes" id="UP001596408"/>
    </source>
</evidence>
<gene>
    <name evidence="1" type="ORF">ACFQEV_09785</name>
</gene>
<reference evidence="1 2" key="1">
    <citation type="journal article" date="2019" name="Int. J. Syst. Evol. Microbiol.">
        <title>The Global Catalogue of Microorganisms (GCM) 10K type strain sequencing project: providing services to taxonomists for standard genome sequencing and annotation.</title>
        <authorList>
            <consortium name="The Broad Institute Genomics Platform"/>
            <consortium name="The Broad Institute Genome Sequencing Center for Infectious Disease"/>
            <person name="Wu L."/>
            <person name="Ma J."/>
        </authorList>
    </citation>
    <scope>NUCLEOTIDE SEQUENCE [LARGE SCALE GENOMIC DNA]</scope>
    <source>
        <strain evidence="1 2">YIM 94188</strain>
    </source>
</reference>
<dbReference type="PANTHER" id="PTHR39337:SF1">
    <property type="entry name" value="BLR5642 PROTEIN"/>
    <property type="match status" value="1"/>
</dbReference>